<protein>
    <submittedName>
        <fullName evidence="1">Uncharacterized protein</fullName>
    </submittedName>
</protein>
<sequence length="91" mass="9862">MRAAVERSGEFSQPPYLSCLQKGGLGQVQGPWLQFSLQVNATRSVATVNAPSASYELPTPTNDIHVPCNTREAYTGNTRCTHEVILPDSSL</sequence>
<comment type="caution">
    <text evidence="1">The sequence shown here is derived from an EMBL/GenBank/DDBJ whole genome shotgun (WGS) entry which is preliminary data.</text>
</comment>
<organism evidence="1 2">
    <name type="scientific">Batillaria attramentaria</name>
    <dbReference type="NCBI Taxonomy" id="370345"/>
    <lineage>
        <taxon>Eukaryota</taxon>
        <taxon>Metazoa</taxon>
        <taxon>Spiralia</taxon>
        <taxon>Lophotrochozoa</taxon>
        <taxon>Mollusca</taxon>
        <taxon>Gastropoda</taxon>
        <taxon>Caenogastropoda</taxon>
        <taxon>Sorbeoconcha</taxon>
        <taxon>Cerithioidea</taxon>
        <taxon>Batillariidae</taxon>
        <taxon>Batillaria</taxon>
    </lineage>
</organism>
<evidence type="ECO:0000313" key="2">
    <source>
        <dbReference type="Proteomes" id="UP001519460"/>
    </source>
</evidence>
<keyword evidence="2" id="KW-1185">Reference proteome</keyword>
<dbReference type="AlphaFoldDB" id="A0ABD0M3M6"/>
<gene>
    <name evidence="1" type="ORF">BaRGS_00002681</name>
</gene>
<dbReference type="Proteomes" id="UP001519460">
    <property type="component" value="Unassembled WGS sequence"/>
</dbReference>
<accession>A0ABD0M3M6</accession>
<evidence type="ECO:0000313" key="1">
    <source>
        <dbReference type="EMBL" id="KAK7505959.1"/>
    </source>
</evidence>
<name>A0ABD0M3M6_9CAEN</name>
<reference evidence="1 2" key="1">
    <citation type="journal article" date="2023" name="Sci. Data">
        <title>Genome assembly of the Korean intertidal mud-creeper Batillaria attramentaria.</title>
        <authorList>
            <person name="Patra A.K."/>
            <person name="Ho P.T."/>
            <person name="Jun S."/>
            <person name="Lee S.J."/>
            <person name="Kim Y."/>
            <person name="Won Y.J."/>
        </authorList>
    </citation>
    <scope>NUCLEOTIDE SEQUENCE [LARGE SCALE GENOMIC DNA]</scope>
    <source>
        <strain evidence="1">Wonlab-2016</strain>
    </source>
</reference>
<proteinExistence type="predicted"/>
<dbReference type="EMBL" id="JACVVK020000008">
    <property type="protein sequence ID" value="KAK7505959.1"/>
    <property type="molecule type" value="Genomic_DNA"/>
</dbReference>